<dbReference type="InterPro" id="IPR019251">
    <property type="entry name" value="DUF2231_TM"/>
</dbReference>
<dbReference type="Pfam" id="PF09990">
    <property type="entry name" value="DUF2231"/>
    <property type="match status" value="1"/>
</dbReference>
<name>A0ABR9JA82_9MICC</name>
<sequence>MDLPLHPLIVHLAVVLVPLATILLGLAVFIPRLRDQIGALAAVLALLGIGAFVLAHRSGTELAGLVGVPHEHMRWADPALAVTIVFGSLTAIWYILWLLLRRPSRRSQSGLRTATTTLGLLALASGIAACVFTVLLGHSGGEAVWSNVPTAPSLWRSL</sequence>
<feature type="transmembrane region" description="Helical" evidence="1">
    <location>
        <begin position="118"/>
        <end position="137"/>
    </location>
</feature>
<keyword evidence="1" id="KW-1133">Transmembrane helix</keyword>
<keyword evidence="1" id="KW-0812">Transmembrane</keyword>
<evidence type="ECO:0000259" key="2">
    <source>
        <dbReference type="Pfam" id="PF09990"/>
    </source>
</evidence>
<gene>
    <name evidence="3" type="ORF">H4W26_002708</name>
</gene>
<organism evidence="3 4">
    <name type="scientific">Nesterenkonia halotolerans</name>
    <dbReference type="NCBI Taxonomy" id="225325"/>
    <lineage>
        <taxon>Bacteria</taxon>
        <taxon>Bacillati</taxon>
        <taxon>Actinomycetota</taxon>
        <taxon>Actinomycetes</taxon>
        <taxon>Micrococcales</taxon>
        <taxon>Micrococcaceae</taxon>
        <taxon>Nesterenkonia</taxon>
    </lineage>
</organism>
<dbReference type="RefSeq" id="WP_192592687.1">
    <property type="nucleotide sequence ID" value="NZ_JADBEE010000002.1"/>
</dbReference>
<feature type="transmembrane region" description="Helical" evidence="1">
    <location>
        <begin position="75"/>
        <end position="97"/>
    </location>
</feature>
<dbReference type="Proteomes" id="UP000636579">
    <property type="component" value="Unassembled WGS sequence"/>
</dbReference>
<keyword evidence="1" id="KW-0472">Membrane</keyword>
<keyword evidence="4" id="KW-1185">Reference proteome</keyword>
<feature type="transmembrane region" description="Helical" evidence="1">
    <location>
        <begin position="37"/>
        <end position="55"/>
    </location>
</feature>
<accession>A0ABR9JA82</accession>
<feature type="domain" description="DUF2231" evidence="2">
    <location>
        <begin position="3"/>
        <end position="146"/>
    </location>
</feature>
<comment type="caution">
    <text evidence="3">The sequence shown here is derived from an EMBL/GenBank/DDBJ whole genome shotgun (WGS) entry which is preliminary data.</text>
</comment>
<dbReference type="EMBL" id="JADBEE010000002">
    <property type="protein sequence ID" value="MBE1515916.1"/>
    <property type="molecule type" value="Genomic_DNA"/>
</dbReference>
<reference evidence="3 4" key="1">
    <citation type="submission" date="2020-10" db="EMBL/GenBank/DDBJ databases">
        <title>Sequencing the genomes of 1000 actinobacteria strains.</title>
        <authorList>
            <person name="Klenk H.-P."/>
        </authorList>
    </citation>
    <scope>NUCLEOTIDE SEQUENCE [LARGE SCALE GENOMIC DNA]</scope>
    <source>
        <strain evidence="3 4">DSM 15474</strain>
    </source>
</reference>
<evidence type="ECO:0000313" key="4">
    <source>
        <dbReference type="Proteomes" id="UP000636579"/>
    </source>
</evidence>
<feature type="transmembrane region" description="Helical" evidence="1">
    <location>
        <begin position="6"/>
        <end position="30"/>
    </location>
</feature>
<proteinExistence type="predicted"/>
<protein>
    <submittedName>
        <fullName evidence="3">Membrane protein</fullName>
    </submittedName>
</protein>
<evidence type="ECO:0000313" key="3">
    <source>
        <dbReference type="EMBL" id="MBE1515916.1"/>
    </source>
</evidence>
<evidence type="ECO:0000256" key="1">
    <source>
        <dbReference type="SAM" id="Phobius"/>
    </source>
</evidence>